<proteinExistence type="predicted"/>
<comment type="caution">
    <text evidence="3">The sequence shown here is derived from an EMBL/GenBank/DDBJ whole genome shotgun (WGS) entry which is preliminary data.</text>
</comment>
<sequence>MRTPLSLVKVGDRLATDTFNSFGLLILAGNTVLTGDDIAKLHLHHIFDVDIVPKYDDDPQDDTIIDEHPSSKRNETAAKKFEKVKASYQEAIDGIKELFNEAKRDGTIRLETVITGFLPIAQHAQQEKDVVSLLIELNTKDDYTYQHSVQVGLISYYIAKWMGQSEEEALLAGKAGYLHDIGKCRIDDAVLQKPGRLTPSEYDEIKQHARYGYEIAKQSGFSEPLCLAALQHHERLNGSGYPDQLHSEAIHPLSKIVAVADIYSAMISNRVYQKKKDLLFVLKEIHRCSFGELDPYVTQKFIHHMLPCLIGKKVLLSNGEFGSIVLIRLTDYFRPLIRVGERFIDLAQRTELEIEAVYI</sequence>
<dbReference type="InterPro" id="IPR006674">
    <property type="entry name" value="HD_domain"/>
</dbReference>
<dbReference type="PROSITE" id="PS51832">
    <property type="entry name" value="HD_GYP"/>
    <property type="match status" value="1"/>
</dbReference>
<dbReference type="InterPro" id="IPR003607">
    <property type="entry name" value="HD/PDEase_dom"/>
</dbReference>
<feature type="domain" description="HD-GYP" evidence="2">
    <location>
        <begin position="122"/>
        <end position="317"/>
    </location>
</feature>
<evidence type="ECO:0000259" key="2">
    <source>
        <dbReference type="PROSITE" id="PS51832"/>
    </source>
</evidence>
<keyword evidence="4" id="KW-1185">Reference proteome</keyword>
<evidence type="ECO:0000313" key="4">
    <source>
        <dbReference type="Proteomes" id="UP000693672"/>
    </source>
</evidence>
<evidence type="ECO:0008006" key="5">
    <source>
        <dbReference type="Google" id="ProtNLM"/>
    </source>
</evidence>
<reference evidence="3" key="1">
    <citation type="submission" date="2021-06" db="EMBL/GenBank/DDBJ databases">
        <authorList>
            <person name="Criscuolo A."/>
        </authorList>
    </citation>
    <scope>NUCLEOTIDE SEQUENCE</scope>
    <source>
        <strain evidence="3">CIP111600</strain>
    </source>
</reference>
<gene>
    <name evidence="3" type="ORF">PAESOLCIP111_05181</name>
</gene>
<dbReference type="InterPro" id="IPR006675">
    <property type="entry name" value="HDIG_dom"/>
</dbReference>
<evidence type="ECO:0000313" key="3">
    <source>
        <dbReference type="EMBL" id="CAG7646520.1"/>
    </source>
</evidence>
<dbReference type="PANTHER" id="PTHR43155:SF2">
    <property type="entry name" value="CYCLIC DI-GMP PHOSPHODIESTERASE PA4108"/>
    <property type="match status" value="1"/>
</dbReference>
<protein>
    <recommendedName>
        <fullName evidence="5">HD-GYP domain-containing protein</fullName>
    </recommendedName>
</protein>
<organism evidence="3 4">
    <name type="scientific">Paenibacillus solanacearum</name>
    <dbReference type="NCBI Taxonomy" id="2048548"/>
    <lineage>
        <taxon>Bacteria</taxon>
        <taxon>Bacillati</taxon>
        <taxon>Bacillota</taxon>
        <taxon>Bacilli</taxon>
        <taxon>Bacillales</taxon>
        <taxon>Paenibacillaceae</taxon>
        <taxon>Paenibacillus</taxon>
    </lineage>
</organism>
<dbReference type="EMBL" id="CAJVAS010000035">
    <property type="protein sequence ID" value="CAG7646520.1"/>
    <property type="molecule type" value="Genomic_DNA"/>
</dbReference>
<evidence type="ECO:0000259" key="1">
    <source>
        <dbReference type="PROSITE" id="PS51831"/>
    </source>
</evidence>
<feature type="domain" description="HD" evidence="1">
    <location>
        <begin position="144"/>
        <end position="266"/>
    </location>
</feature>
<dbReference type="PROSITE" id="PS51831">
    <property type="entry name" value="HD"/>
    <property type="match status" value="1"/>
</dbReference>
<dbReference type="SMART" id="SM00471">
    <property type="entry name" value="HDc"/>
    <property type="match status" value="1"/>
</dbReference>
<dbReference type="NCBIfam" id="TIGR00277">
    <property type="entry name" value="HDIG"/>
    <property type="match status" value="1"/>
</dbReference>
<dbReference type="Pfam" id="PF13487">
    <property type="entry name" value="HD_5"/>
    <property type="match status" value="1"/>
</dbReference>
<name>A0A916K5M9_9BACL</name>
<dbReference type="Proteomes" id="UP000693672">
    <property type="component" value="Unassembled WGS sequence"/>
</dbReference>
<dbReference type="PANTHER" id="PTHR43155">
    <property type="entry name" value="CYCLIC DI-GMP PHOSPHODIESTERASE PA4108-RELATED"/>
    <property type="match status" value="1"/>
</dbReference>
<dbReference type="CDD" id="cd00077">
    <property type="entry name" value="HDc"/>
    <property type="match status" value="1"/>
</dbReference>
<accession>A0A916K5M9</accession>
<dbReference type="AlphaFoldDB" id="A0A916K5M9"/>
<dbReference type="InterPro" id="IPR037522">
    <property type="entry name" value="HD_GYP_dom"/>
</dbReference>